<gene>
    <name evidence="1" type="ORF">LTY36_04040</name>
</gene>
<name>A0ABS8R6F4_9LACO</name>
<protein>
    <submittedName>
        <fullName evidence="1">Uncharacterized protein</fullName>
    </submittedName>
</protein>
<organism evidence="1 2">
    <name type="scientific">Limosilactobacillus agrestis</name>
    <dbReference type="NCBI Taxonomy" id="2759748"/>
    <lineage>
        <taxon>Bacteria</taxon>
        <taxon>Bacillati</taxon>
        <taxon>Bacillota</taxon>
        <taxon>Bacilli</taxon>
        <taxon>Lactobacillales</taxon>
        <taxon>Lactobacillaceae</taxon>
        <taxon>Limosilactobacillus</taxon>
    </lineage>
</organism>
<dbReference type="RefSeq" id="WP_182600460.1">
    <property type="nucleotide sequence ID" value="NZ_JACIVF010000055.1"/>
</dbReference>
<keyword evidence="2" id="KW-1185">Reference proteome</keyword>
<evidence type="ECO:0000313" key="1">
    <source>
        <dbReference type="EMBL" id="MCD7130358.1"/>
    </source>
</evidence>
<dbReference type="EMBL" id="JAJPDE010000056">
    <property type="protein sequence ID" value="MCD7130358.1"/>
    <property type="molecule type" value="Genomic_DNA"/>
</dbReference>
<accession>A0ABS8R6F4</accession>
<comment type="caution">
    <text evidence="1">The sequence shown here is derived from an EMBL/GenBank/DDBJ whole genome shotgun (WGS) entry which is preliminary data.</text>
</comment>
<sequence length="216" mass="24201">MSAITALQLRSFTAKNNLKGKDLISIIELAGVGISASKLSRMMSLETNNNPTSLHTIKAIEIIFQKRYGTVLFPNNTVKNNYISLIATEYSTIAIQNFDKLDNPTDYLINHINDLTRVSITKIGQIKLLGALLQIYNNDNSQDINVQIQNGLLKFLAKRQLLKNSLDLCFNANVDDETVQLRSIVNIKYSPSATKKLAMQLICQSLFKLIITNDRP</sequence>
<reference evidence="1 2" key="1">
    <citation type="submission" date="2021-12" db="EMBL/GenBank/DDBJ databases">
        <title>A phylogenomic analysis of Limosilactobacillus reuteri reveals ancient and stable evolutionary relationships with rodents and birds and zoonotic transmission to humans.</title>
        <authorList>
            <person name="Li F."/>
            <person name="Li X."/>
            <person name="Cheng C."/>
            <person name="Tollenaar S."/>
            <person name="Zhang J.S."/>
            <person name="Simpson D."/>
            <person name="Tasseva G."/>
            <person name="Perez-Munoz M.E."/>
            <person name="Frese S."/>
            <person name="Gaenzle M.G."/>
            <person name="Walter J."/>
            <person name="Zheng J."/>
        </authorList>
    </citation>
    <scope>NUCLEOTIDE SEQUENCE [LARGE SCALE GENOMIC DNA]</scope>
    <source>
        <strain evidence="1 2">BG-MG3-B</strain>
    </source>
</reference>
<proteinExistence type="predicted"/>
<evidence type="ECO:0000313" key="2">
    <source>
        <dbReference type="Proteomes" id="UP001199710"/>
    </source>
</evidence>
<dbReference type="Proteomes" id="UP001199710">
    <property type="component" value="Unassembled WGS sequence"/>
</dbReference>